<accession>A0ABW0I5C1</accession>
<evidence type="ECO:0000259" key="1">
    <source>
        <dbReference type="Pfam" id="PF01408"/>
    </source>
</evidence>
<dbReference type="SUPFAM" id="SSF51735">
    <property type="entry name" value="NAD(P)-binding Rossmann-fold domains"/>
    <property type="match status" value="1"/>
</dbReference>
<dbReference type="SUPFAM" id="SSF55347">
    <property type="entry name" value="Glyceraldehyde-3-phosphate dehydrogenase-like, C-terminal domain"/>
    <property type="match status" value="1"/>
</dbReference>
<feature type="domain" description="Gfo/Idh/MocA-like oxidoreductase N-terminal" evidence="1">
    <location>
        <begin position="5"/>
        <end position="124"/>
    </location>
</feature>
<proteinExistence type="predicted"/>
<dbReference type="Pfam" id="PF01408">
    <property type="entry name" value="GFO_IDH_MocA"/>
    <property type="match status" value="1"/>
</dbReference>
<evidence type="ECO:0000313" key="4">
    <source>
        <dbReference type="Proteomes" id="UP001596113"/>
    </source>
</evidence>
<sequence>MQQKVRVGVLGAGKIAQFRHLPELSFRDDVEILCICDKNVDRASEIAKQYGIPQVYEHFDQLIAEERLDAVTICLPNALHADATLLALAKDLHVLVEKPMATTMEDCRRIVEAYNHSNRIVMVGCNQRFHPLNRRAKELLQSGAIGTVYQFSANFHHGGPEQWSVDERDSWFFDAAQSGSGVTFDLGFHKIDLIRWMLEDTITNISSFRSRTRAWTEVEDNAVMMIQTESGAIGTVSISWCNPQQDHRTCLYGSRGTIVFGESLFGLTVHHNDGDSMTEEIVPEFRTDGKLNSGVIDHFVDSIVSGRRTDAECTSVLPSMEALFAL</sequence>
<dbReference type="InterPro" id="IPR000683">
    <property type="entry name" value="Gfo/Idh/MocA-like_OxRdtase_N"/>
</dbReference>
<dbReference type="InterPro" id="IPR051450">
    <property type="entry name" value="Gfo/Idh/MocA_Oxidoreductases"/>
</dbReference>
<dbReference type="Proteomes" id="UP001596113">
    <property type="component" value="Unassembled WGS sequence"/>
</dbReference>
<comment type="caution">
    <text evidence="3">The sequence shown here is derived from an EMBL/GenBank/DDBJ whole genome shotgun (WGS) entry which is preliminary data.</text>
</comment>
<dbReference type="RefSeq" id="WP_378139854.1">
    <property type="nucleotide sequence ID" value="NZ_JBHSMI010000067.1"/>
</dbReference>
<dbReference type="Pfam" id="PF22725">
    <property type="entry name" value="GFO_IDH_MocA_C3"/>
    <property type="match status" value="1"/>
</dbReference>
<organism evidence="3 4">
    <name type="scientific">Cohnella soli</name>
    <dbReference type="NCBI Taxonomy" id="425005"/>
    <lineage>
        <taxon>Bacteria</taxon>
        <taxon>Bacillati</taxon>
        <taxon>Bacillota</taxon>
        <taxon>Bacilli</taxon>
        <taxon>Bacillales</taxon>
        <taxon>Paenibacillaceae</taxon>
        <taxon>Cohnella</taxon>
    </lineage>
</organism>
<gene>
    <name evidence="3" type="ORF">ACFPOF_31645</name>
</gene>
<dbReference type="PANTHER" id="PTHR43377">
    <property type="entry name" value="BILIVERDIN REDUCTASE A"/>
    <property type="match status" value="1"/>
</dbReference>
<dbReference type="PANTHER" id="PTHR43377:SF1">
    <property type="entry name" value="BILIVERDIN REDUCTASE A"/>
    <property type="match status" value="1"/>
</dbReference>
<evidence type="ECO:0000313" key="3">
    <source>
        <dbReference type="EMBL" id="MFC5407307.1"/>
    </source>
</evidence>
<keyword evidence="4" id="KW-1185">Reference proteome</keyword>
<protein>
    <submittedName>
        <fullName evidence="3">Gfo/Idh/MocA family protein</fullName>
    </submittedName>
</protein>
<dbReference type="Gene3D" id="3.40.50.720">
    <property type="entry name" value="NAD(P)-binding Rossmann-like Domain"/>
    <property type="match status" value="1"/>
</dbReference>
<evidence type="ECO:0000259" key="2">
    <source>
        <dbReference type="Pfam" id="PF22725"/>
    </source>
</evidence>
<name>A0ABW0I5C1_9BACL</name>
<dbReference type="InterPro" id="IPR036291">
    <property type="entry name" value="NAD(P)-bd_dom_sf"/>
</dbReference>
<dbReference type="Gene3D" id="3.30.360.10">
    <property type="entry name" value="Dihydrodipicolinate Reductase, domain 2"/>
    <property type="match status" value="1"/>
</dbReference>
<dbReference type="EMBL" id="JBHSMI010000067">
    <property type="protein sequence ID" value="MFC5407307.1"/>
    <property type="molecule type" value="Genomic_DNA"/>
</dbReference>
<reference evidence="4" key="1">
    <citation type="journal article" date="2019" name="Int. J. Syst. Evol. Microbiol.">
        <title>The Global Catalogue of Microorganisms (GCM) 10K type strain sequencing project: providing services to taxonomists for standard genome sequencing and annotation.</title>
        <authorList>
            <consortium name="The Broad Institute Genomics Platform"/>
            <consortium name="The Broad Institute Genome Sequencing Center for Infectious Disease"/>
            <person name="Wu L."/>
            <person name="Ma J."/>
        </authorList>
    </citation>
    <scope>NUCLEOTIDE SEQUENCE [LARGE SCALE GENOMIC DNA]</scope>
    <source>
        <strain evidence="4">CGMCC 1.18575</strain>
    </source>
</reference>
<dbReference type="InterPro" id="IPR055170">
    <property type="entry name" value="GFO_IDH_MocA-like_dom"/>
</dbReference>
<feature type="domain" description="GFO/IDH/MocA-like oxidoreductase" evidence="2">
    <location>
        <begin position="134"/>
        <end position="259"/>
    </location>
</feature>